<accession>A0A3D9H2E9</accession>
<dbReference type="SUPFAM" id="SSF51905">
    <property type="entry name" value="FAD/NAD(P)-binding domain"/>
    <property type="match status" value="1"/>
</dbReference>
<dbReference type="OrthoDB" id="4540221at2"/>
<gene>
    <name evidence="1" type="ORF">DFQ10_105262</name>
</gene>
<dbReference type="GO" id="GO:0006631">
    <property type="term" value="P:fatty acid metabolic process"/>
    <property type="evidence" value="ECO:0007669"/>
    <property type="project" value="InterPro"/>
</dbReference>
<keyword evidence="2" id="KW-1185">Reference proteome</keyword>
<dbReference type="GO" id="GO:0050151">
    <property type="term" value="F:oleate hydratase activity"/>
    <property type="evidence" value="ECO:0007669"/>
    <property type="project" value="InterPro"/>
</dbReference>
<dbReference type="PANTHER" id="PTHR37417:SF2">
    <property type="entry name" value="67 KDA MYOSIN-CROSS-REACTIVE ANTIGEN FAMILY PROTEIN (AFU_ORTHOLOGUE AFUA_5G09970)"/>
    <property type="match status" value="1"/>
</dbReference>
<dbReference type="NCBIfam" id="NF010584">
    <property type="entry name" value="PRK13977.1"/>
    <property type="match status" value="1"/>
</dbReference>
<dbReference type="InterPro" id="IPR036188">
    <property type="entry name" value="FAD/NAD-bd_sf"/>
</dbReference>
<dbReference type="AlphaFoldDB" id="A0A3D9H2E9"/>
<proteinExistence type="predicted"/>
<protein>
    <submittedName>
        <fullName evidence="1">Oleate hydratase</fullName>
    </submittedName>
</protein>
<dbReference type="Proteomes" id="UP000256980">
    <property type="component" value="Unassembled WGS sequence"/>
</dbReference>
<dbReference type="Gene3D" id="3.50.50.60">
    <property type="entry name" value="FAD/NAD(P)-binding domain"/>
    <property type="match status" value="3"/>
</dbReference>
<comment type="caution">
    <text evidence="1">The sequence shown here is derived from an EMBL/GenBank/DDBJ whole genome shotgun (WGS) entry which is preliminary data.</text>
</comment>
<evidence type="ECO:0000313" key="2">
    <source>
        <dbReference type="Proteomes" id="UP000256980"/>
    </source>
</evidence>
<dbReference type="InterPro" id="IPR010354">
    <property type="entry name" value="Oleate_hydratase"/>
</dbReference>
<organism evidence="1 2">
    <name type="scientific">Winogradskyella eximia</name>
    <dbReference type="NCBI Taxonomy" id="262006"/>
    <lineage>
        <taxon>Bacteria</taxon>
        <taxon>Pseudomonadati</taxon>
        <taxon>Bacteroidota</taxon>
        <taxon>Flavobacteriia</taxon>
        <taxon>Flavobacteriales</taxon>
        <taxon>Flavobacteriaceae</taxon>
        <taxon>Winogradskyella</taxon>
    </lineage>
</organism>
<dbReference type="GO" id="GO:0071949">
    <property type="term" value="F:FAD binding"/>
    <property type="evidence" value="ECO:0007669"/>
    <property type="project" value="InterPro"/>
</dbReference>
<dbReference type="PANTHER" id="PTHR37417">
    <property type="entry name" value="67 KDA MYOSIN-CROSS-REACTIVE ANTIGEN FAMILY PROTEIN (AFU_ORTHOLOGUE AFUA_5G09970)"/>
    <property type="match status" value="1"/>
</dbReference>
<dbReference type="EMBL" id="QRDV01000005">
    <property type="protein sequence ID" value="RED43662.1"/>
    <property type="molecule type" value="Genomic_DNA"/>
</dbReference>
<dbReference type="RefSeq" id="WP_115817752.1">
    <property type="nucleotide sequence ID" value="NZ_CANKZP010000011.1"/>
</dbReference>
<name>A0A3D9H2E9_9FLAO</name>
<sequence length="530" mass="60152">MRTNIKETKAYLVGGGIGSMAAASFMIRDAKIPGENITIYEALPVLGGVLDAAGNAESGYSMRGGRMLCADIYECMWSLMKTIPSLTDPNKSVYDETVEFNKVVKTDAHARIINKNRAVPDLSSLGLSMHNRFELLRLLETSEEKLGNDRITDWLSPELLESNFWYMWITSFAFEPWHSAVEFKRYMHRFLKQFTQIATMGGISRTVYNEYDSIVRPLEAWLVEKGVKILKGHKVTDLNLDFDDEDGKWAVNQLEYVFEGKTETIPISKNDLVFFQNGSMGDATSIGSMTSPPKHLTKEDSKGWVLWEKLAKGRPEFGNPAVFNSSIPESNWESFIVTLKDPVFFDKMEALTGNKHGTGALVTFKDSNWLLSIVLKHQRRYPQQPDGVQVFWGYSLRPDRIGDFVSKSMTDCNGQDILKEICGHLRFDMDEVFSKATCIPCKMPYITSMFMPRTNTDRPLPVPKTSRNLAFVSQFVEIPHDTVFTVEYSVRAAQMAVYELLDIDLEIPPITRHDKNLKVNLEAALRTLKH</sequence>
<dbReference type="Pfam" id="PF06100">
    <property type="entry name" value="MCRA"/>
    <property type="match status" value="1"/>
</dbReference>
<reference evidence="1 2" key="1">
    <citation type="submission" date="2018-07" db="EMBL/GenBank/DDBJ databases">
        <title>Genomic Encyclopedia of Type Strains, Phase III (KMG-III): the genomes of soil and plant-associated and newly described type strains.</title>
        <authorList>
            <person name="Whitman W."/>
        </authorList>
    </citation>
    <scope>NUCLEOTIDE SEQUENCE [LARGE SCALE GENOMIC DNA]</scope>
    <source>
        <strain evidence="1 2">CECT 7946</strain>
    </source>
</reference>
<evidence type="ECO:0000313" key="1">
    <source>
        <dbReference type="EMBL" id="RED43662.1"/>
    </source>
</evidence>